<evidence type="ECO:0000256" key="4">
    <source>
        <dbReference type="PROSITE-ProRule" id="PRU00124"/>
    </source>
</evidence>
<evidence type="ECO:0000259" key="6">
    <source>
        <dbReference type="PROSITE" id="PS01180"/>
    </source>
</evidence>
<dbReference type="Proteomes" id="UP000789390">
    <property type="component" value="Unassembled WGS sequence"/>
</dbReference>
<evidence type="ECO:0000256" key="2">
    <source>
        <dbReference type="ARBA" id="ARBA00023157"/>
    </source>
</evidence>
<dbReference type="SUPFAM" id="SSF57424">
    <property type="entry name" value="LDL receptor-like module"/>
    <property type="match status" value="2"/>
</dbReference>
<dbReference type="Gene3D" id="2.60.120.290">
    <property type="entry name" value="Spermadhesin, CUB domain"/>
    <property type="match status" value="5"/>
</dbReference>
<dbReference type="SUPFAM" id="SSF49854">
    <property type="entry name" value="Spermadhesin, CUB domain"/>
    <property type="match status" value="5"/>
</dbReference>
<dbReference type="PROSITE" id="PS01209">
    <property type="entry name" value="LDLRA_1"/>
    <property type="match status" value="2"/>
</dbReference>
<keyword evidence="2 4" id="KW-1015">Disulfide bond</keyword>
<organism evidence="7 8">
    <name type="scientific">Daphnia galeata</name>
    <dbReference type="NCBI Taxonomy" id="27404"/>
    <lineage>
        <taxon>Eukaryota</taxon>
        <taxon>Metazoa</taxon>
        <taxon>Ecdysozoa</taxon>
        <taxon>Arthropoda</taxon>
        <taxon>Crustacea</taxon>
        <taxon>Branchiopoda</taxon>
        <taxon>Diplostraca</taxon>
        <taxon>Cladocera</taxon>
        <taxon>Anomopoda</taxon>
        <taxon>Daphniidae</taxon>
        <taxon>Daphnia</taxon>
    </lineage>
</organism>
<dbReference type="InterPro" id="IPR000859">
    <property type="entry name" value="CUB_dom"/>
</dbReference>
<feature type="domain" description="CUB" evidence="6">
    <location>
        <begin position="1587"/>
        <end position="1696"/>
    </location>
</feature>
<keyword evidence="8" id="KW-1185">Reference proteome</keyword>
<name>A0A8J2RWL2_9CRUS</name>
<gene>
    <name evidence="7" type="ORF">DGAL_LOCUS11258</name>
</gene>
<dbReference type="Gene3D" id="4.10.400.10">
    <property type="entry name" value="Low-density Lipoprotein Receptor"/>
    <property type="match status" value="3"/>
</dbReference>
<dbReference type="PANTHER" id="PTHR24251:SF30">
    <property type="entry name" value="MEMBRANE FRIZZLED-RELATED PROTEIN"/>
    <property type="match status" value="1"/>
</dbReference>
<dbReference type="Pfam" id="PF00431">
    <property type="entry name" value="CUB"/>
    <property type="match status" value="3"/>
</dbReference>
<dbReference type="InterPro" id="IPR023415">
    <property type="entry name" value="LDLR_class-A_CS"/>
</dbReference>
<accession>A0A8J2RWL2</accession>
<dbReference type="InterPro" id="IPR035914">
    <property type="entry name" value="Sperma_CUB_dom_sf"/>
</dbReference>
<proteinExistence type="predicted"/>
<comment type="caution">
    <text evidence="7">The sequence shown here is derived from an EMBL/GenBank/DDBJ whole genome shotgun (WGS) entry which is preliminary data.</text>
</comment>
<evidence type="ECO:0000313" key="7">
    <source>
        <dbReference type="EMBL" id="CAH0107919.1"/>
    </source>
</evidence>
<feature type="signal peptide" evidence="5">
    <location>
        <begin position="1"/>
        <end position="20"/>
    </location>
</feature>
<dbReference type="PRINTS" id="PR00261">
    <property type="entry name" value="LDLRECEPTOR"/>
</dbReference>
<evidence type="ECO:0000256" key="3">
    <source>
        <dbReference type="PROSITE-ProRule" id="PRU00059"/>
    </source>
</evidence>
<keyword evidence="1" id="KW-0677">Repeat</keyword>
<dbReference type="Pfam" id="PF00057">
    <property type="entry name" value="Ldl_recept_a"/>
    <property type="match status" value="2"/>
</dbReference>
<dbReference type="SMART" id="SM00192">
    <property type="entry name" value="LDLa"/>
    <property type="match status" value="3"/>
</dbReference>
<feature type="disulfide bond" evidence="4">
    <location>
        <begin position="1290"/>
        <end position="1305"/>
    </location>
</feature>
<dbReference type="EMBL" id="CAKKLH010000280">
    <property type="protein sequence ID" value="CAH0107919.1"/>
    <property type="molecule type" value="Genomic_DNA"/>
</dbReference>
<sequence>MKYYLILVNFFFVLVRPVEMQPENSDVTCSTPECQQSLQNRLETIEAAVRTIVTTLSSQTAELLAPVKEIFAQDPAISSILSATPIIRSNFTTNSSTMKNETTAPKGDSENLQQGKILVDNLKGLVKCSLAQFVDISTIDSESNSSVIAASFSTRNESLEINWPVLSAECLKLSSGVWIRIYQINSEVAKSPVETSLSVPQKCIKKNSRTTYSIALSSPSATRGKTDPCLFSLTKNLIQCRSYAVEVVPNFQTLRGKTLRTEIVIPPKLSGDSSTKSLMDIAVNSNSLKLKWKDNSGCAPQMTSLNLKVLQDGFASNEKINDTMSIPRSCLREDPNEVNTFSMALPINQQTCPIEWKPLDKCRKYTFNMSSQYTATWNGLSSSLDIFTKGNEARGGVLESTSVATAPVTHLTHTMSVMETTIVLMVGTSIIAIKVCHDGFKCGRQCIPKKLVCNGQQDCLDGSDEYYGCIYANSCQHLTDSSGNFSSQNITKPSDGYYNEIHSERVFDATLKTTVLISVQSHQQIWLFFEKCVTMEKQHFVKIYDGPYSTSPVLLSTSGSVQPFSVRSSSNELYVEFPSYYEPSYGIQAFYTSINRTNKPFVTGCGGYLNGDGIISIPKNDVTNNSDFSDCFWFIEARNHEDTILLSSYAPLSSFQRVFITDDENLEDTTDSEFEITQKKFTPAVYDGWSPSGVVLHDWKDSMKKSAMYSISNKMLVHYKPPTVVRENFAFSWTVSKISTQQCKQDFTGASGIIKSPNYPSQVYPNLVDCRWSITVKPKSKVRLLFAVVFHRKVPEELPVSLPPPSGKGFPITCLVYDGPSVYSKLLFEQSGSASTPFEVNSTTNQVLVRFLSDKETSYPDDLQIIEGSAEFDSTEWQQLWDRLEILESTVKSIVTALASQKNEIFVPITAILEQNEALRSILLSSSISQNVENSTTYDDVNSTIITNSEAVHTEEENQAVKHLKGAVKCSLAQLLDINIPEKEINPSGSIKASLDTNKSIEIEWSPLSPECIDYNSGVWIRVFESGTLSSEETYMSIPRKCLNEQFNTTFSLVVHSPSSTKSDDEQFEENDCHFELKNVLIECRAYTIEIVPNYNSLKGRPLTAEIVIPSTNGNSIDMDSLTSVASSSLNSFNLNWEDNSGCAPQLTSFYLKTIIDGKMNAADVINGSLKIPRTCLKQQKDEINVFSLALSSDGTCPVEWTTLDACRKYSFEMKSEYSNNWNSAPYVWETFTSREGSSPKDNLYGLSKCGNPGDFHCTKIVYYQQHYYGNRQPYITGYGHGCLNKIKMCDGQTDCDSGIDEQNCASSCSNGFKCGRQCIPKGKVCDGVYDCIDGSDEHYDCEYTKSCNELKDNKGSFSSQTIDSVDVFKQARKSIVAISVQSNHTIWLSFNEFNTTPNHSMKIYDGPYSTSPLLLSHSGSTNPPSIRSSSNNLYVEFLSYYDKSYGVSVSYTSMESTGKPFVPGCGGYVNGEGLVSSPNYLSDADDIDDCFWFVEARQSDAVVYLKRHSFTFSNGLRYFPILTVYDSWNISGQVLYYDDFVTSNSAQAKGVVYSISEKMMVRFTRPKVSGDSRAYLSVTTVSPVQTTTDLVGMVGTIKSPNYPASYSNSSDYRWKIVTNPNTSIRLLFVLFETQEKFDFVSVYDGPTVNSPLLLEKSGLSTTPFTVNSSSNEMLVRFTSDETITLSGFLAVYSTA</sequence>
<dbReference type="OrthoDB" id="431034at2759"/>
<feature type="domain" description="CUB" evidence="6">
    <location>
        <begin position="743"/>
        <end position="875"/>
    </location>
</feature>
<feature type="chain" id="PRO_5035221285" description="CUB domain-containing protein" evidence="5">
    <location>
        <begin position="21"/>
        <end position="1696"/>
    </location>
</feature>
<comment type="caution">
    <text evidence="4">Lacks conserved residue(s) required for the propagation of feature annotation.</text>
</comment>
<dbReference type="PROSITE" id="PS01180">
    <property type="entry name" value="CUB"/>
    <property type="match status" value="2"/>
</dbReference>
<protein>
    <recommendedName>
        <fullName evidence="6">CUB domain-containing protein</fullName>
    </recommendedName>
</protein>
<dbReference type="InterPro" id="IPR002172">
    <property type="entry name" value="LDrepeatLR_classA_rpt"/>
</dbReference>
<feature type="disulfide bond" evidence="3">
    <location>
        <begin position="743"/>
        <end position="770"/>
    </location>
</feature>
<reference evidence="7" key="1">
    <citation type="submission" date="2021-11" db="EMBL/GenBank/DDBJ databases">
        <authorList>
            <person name="Schell T."/>
        </authorList>
    </citation>
    <scope>NUCLEOTIDE SEQUENCE</scope>
    <source>
        <strain evidence="7">M5</strain>
    </source>
</reference>
<dbReference type="PROSITE" id="PS50068">
    <property type="entry name" value="LDLRA_2"/>
    <property type="match status" value="3"/>
</dbReference>
<dbReference type="CDD" id="cd00112">
    <property type="entry name" value="LDLa"/>
    <property type="match status" value="3"/>
</dbReference>
<keyword evidence="5" id="KW-0732">Signal</keyword>
<dbReference type="InterPro" id="IPR036055">
    <property type="entry name" value="LDL_receptor-like_sf"/>
</dbReference>
<dbReference type="CDD" id="cd00041">
    <property type="entry name" value="CUB"/>
    <property type="match status" value="3"/>
</dbReference>
<dbReference type="PANTHER" id="PTHR24251">
    <property type="entry name" value="OVOCHYMASE-RELATED"/>
    <property type="match status" value="1"/>
</dbReference>
<dbReference type="SMART" id="SM00042">
    <property type="entry name" value="CUB"/>
    <property type="match status" value="3"/>
</dbReference>
<evidence type="ECO:0000256" key="1">
    <source>
        <dbReference type="ARBA" id="ARBA00022737"/>
    </source>
</evidence>
<evidence type="ECO:0000256" key="5">
    <source>
        <dbReference type="SAM" id="SignalP"/>
    </source>
</evidence>
<evidence type="ECO:0000313" key="8">
    <source>
        <dbReference type="Proteomes" id="UP000789390"/>
    </source>
</evidence>